<gene>
    <name evidence="3" type="ORF">MELA_02272</name>
</gene>
<proteinExistence type="predicted"/>
<organism evidence="3 4">
    <name type="scientific">Candidatus Methylomirabilis lanthanidiphila</name>
    <dbReference type="NCBI Taxonomy" id="2211376"/>
    <lineage>
        <taxon>Bacteria</taxon>
        <taxon>Candidatus Methylomirabilota</taxon>
        <taxon>Candidatus Methylomirabilia</taxon>
        <taxon>Candidatus Methylomirabilales</taxon>
        <taxon>Candidatus Methylomirabilaceae</taxon>
        <taxon>Candidatus Methylomirabilis</taxon>
    </lineage>
</organism>
<dbReference type="EMBL" id="CABIKM010000036">
    <property type="protein sequence ID" value="VUZ85885.1"/>
    <property type="molecule type" value="Genomic_DNA"/>
</dbReference>
<dbReference type="Gene3D" id="2.10.260.10">
    <property type="match status" value="1"/>
</dbReference>
<dbReference type="Proteomes" id="UP000334340">
    <property type="component" value="Unassembled WGS sequence"/>
</dbReference>
<accession>A0A564ZKM8</accession>
<protein>
    <submittedName>
        <fullName evidence="3">SpoVT / AbrB like domain protein</fullName>
    </submittedName>
</protein>
<dbReference type="InterPro" id="IPR037914">
    <property type="entry name" value="SpoVT-AbrB_sf"/>
</dbReference>
<evidence type="ECO:0000256" key="1">
    <source>
        <dbReference type="PROSITE-ProRule" id="PRU01076"/>
    </source>
</evidence>
<evidence type="ECO:0000313" key="4">
    <source>
        <dbReference type="Proteomes" id="UP000334340"/>
    </source>
</evidence>
<evidence type="ECO:0000259" key="2">
    <source>
        <dbReference type="PROSITE" id="PS51740"/>
    </source>
</evidence>
<sequence>MLYEIKEVGRVAAKLTTVTRKGQITIPADVREALNIHTGDRVAVSVEGDRIQLQVVGSVVLRTAGSLAAAGPPLSAEELRRAAEDAIAADAIERHRL</sequence>
<dbReference type="PROSITE" id="PS51740">
    <property type="entry name" value="SPOVT_ABRB"/>
    <property type="match status" value="1"/>
</dbReference>
<dbReference type="GO" id="GO:0003677">
    <property type="term" value="F:DNA binding"/>
    <property type="evidence" value="ECO:0007669"/>
    <property type="project" value="UniProtKB-UniRule"/>
</dbReference>
<keyword evidence="1" id="KW-0238">DNA-binding</keyword>
<feature type="domain" description="SpoVT-AbrB" evidence="2">
    <location>
        <begin position="13"/>
        <end position="58"/>
    </location>
</feature>
<dbReference type="Pfam" id="PF04014">
    <property type="entry name" value="MazE_antitoxin"/>
    <property type="match status" value="1"/>
</dbReference>
<keyword evidence="4" id="KW-1185">Reference proteome</keyword>
<dbReference type="SUPFAM" id="SSF89447">
    <property type="entry name" value="AbrB/MazE/MraZ-like"/>
    <property type="match status" value="1"/>
</dbReference>
<evidence type="ECO:0000313" key="3">
    <source>
        <dbReference type="EMBL" id="VUZ85885.1"/>
    </source>
</evidence>
<dbReference type="NCBIfam" id="TIGR01439">
    <property type="entry name" value="lp_hng_hel_AbrB"/>
    <property type="match status" value="1"/>
</dbReference>
<name>A0A564ZKM8_9BACT</name>
<dbReference type="AlphaFoldDB" id="A0A564ZKM8"/>
<dbReference type="InterPro" id="IPR007159">
    <property type="entry name" value="SpoVT-AbrB_dom"/>
</dbReference>
<reference evidence="3 4" key="1">
    <citation type="submission" date="2019-07" db="EMBL/GenBank/DDBJ databases">
        <authorList>
            <person name="Cremers G."/>
        </authorList>
    </citation>
    <scope>NUCLEOTIDE SEQUENCE [LARGE SCALE GENOMIC DNA]</scope>
</reference>
<dbReference type="SMART" id="SM00966">
    <property type="entry name" value="SpoVT_AbrB"/>
    <property type="match status" value="1"/>
</dbReference>